<dbReference type="Pfam" id="PF05340">
    <property type="entry name" value="DUF740"/>
    <property type="match status" value="1"/>
</dbReference>
<dbReference type="PANTHER" id="PTHR34046">
    <property type="entry name" value="OS06G0218800 PROTEIN"/>
    <property type="match status" value="1"/>
</dbReference>
<sequence length="145" mass="14889">MAFSEPVVICKKHPQHKQQPGVCSCCLREKLSKINGTTTATTISSIIPSSLSSSASSSNNASPPGGLGHRRITSDVAGGHYSFVTLAAAGSGGGGGVGGGLKKSRSIAFVARGGRVGINGKKKKEGFWSKLIKSTGKRTNRVIVH</sequence>
<name>A0A2G2VE99_CAPBA</name>
<comment type="caution">
    <text evidence="2">The sequence shown here is derived from an EMBL/GenBank/DDBJ whole genome shotgun (WGS) entry which is preliminary data.</text>
</comment>
<evidence type="ECO:0000313" key="3">
    <source>
        <dbReference type="Proteomes" id="UP000224567"/>
    </source>
</evidence>
<feature type="region of interest" description="Disordered" evidence="1">
    <location>
        <begin position="49"/>
        <end position="73"/>
    </location>
</feature>
<dbReference type="EMBL" id="MLFT02000012">
    <property type="protein sequence ID" value="PHT31287.1"/>
    <property type="molecule type" value="Genomic_DNA"/>
</dbReference>
<dbReference type="Proteomes" id="UP000224567">
    <property type="component" value="Unassembled WGS sequence"/>
</dbReference>
<organism evidence="2 3">
    <name type="scientific">Capsicum baccatum</name>
    <name type="common">Peruvian pepper</name>
    <dbReference type="NCBI Taxonomy" id="33114"/>
    <lineage>
        <taxon>Eukaryota</taxon>
        <taxon>Viridiplantae</taxon>
        <taxon>Streptophyta</taxon>
        <taxon>Embryophyta</taxon>
        <taxon>Tracheophyta</taxon>
        <taxon>Spermatophyta</taxon>
        <taxon>Magnoliopsida</taxon>
        <taxon>eudicotyledons</taxon>
        <taxon>Gunneridae</taxon>
        <taxon>Pentapetalae</taxon>
        <taxon>asterids</taxon>
        <taxon>lamiids</taxon>
        <taxon>Solanales</taxon>
        <taxon>Solanaceae</taxon>
        <taxon>Solanoideae</taxon>
        <taxon>Capsiceae</taxon>
        <taxon>Capsicum</taxon>
    </lineage>
</organism>
<gene>
    <name evidence="2" type="ORF">CQW23_27624</name>
</gene>
<dbReference type="InterPro" id="IPR008004">
    <property type="entry name" value="OCTOPUS-like"/>
</dbReference>
<reference evidence="2 3" key="1">
    <citation type="journal article" date="2017" name="Genome Biol.">
        <title>New reference genome sequences of hot pepper reveal the massive evolution of plant disease-resistance genes by retroduplication.</title>
        <authorList>
            <person name="Kim S."/>
            <person name="Park J."/>
            <person name="Yeom S.I."/>
            <person name="Kim Y.M."/>
            <person name="Seo E."/>
            <person name="Kim K.T."/>
            <person name="Kim M.S."/>
            <person name="Lee J.M."/>
            <person name="Cheong K."/>
            <person name="Shin H.S."/>
            <person name="Kim S.B."/>
            <person name="Han K."/>
            <person name="Lee J."/>
            <person name="Park M."/>
            <person name="Lee H.A."/>
            <person name="Lee H.Y."/>
            <person name="Lee Y."/>
            <person name="Oh S."/>
            <person name="Lee J.H."/>
            <person name="Choi E."/>
            <person name="Choi E."/>
            <person name="Lee S.E."/>
            <person name="Jeon J."/>
            <person name="Kim H."/>
            <person name="Choi G."/>
            <person name="Song H."/>
            <person name="Lee J."/>
            <person name="Lee S.C."/>
            <person name="Kwon J.K."/>
            <person name="Lee H.Y."/>
            <person name="Koo N."/>
            <person name="Hong Y."/>
            <person name="Kim R.W."/>
            <person name="Kang W.H."/>
            <person name="Huh J.H."/>
            <person name="Kang B.C."/>
            <person name="Yang T.J."/>
            <person name="Lee Y.H."/>
            <person name="Bennetzen J.L."/>
            <person name="Choi D."/>
        </authorList>
    </citation>
    <scope>NUCLEOTIDE SEQUENCE [LARGE SCALE GENOMIC DNA]</scope>
    <source>
        <strain evidence="3">cv. PBC81</strain>
    </source>
</reference>
<proteinExistence type="predicted"/>
<dbReference type="STRING" id="33114.A0A2G2VE99"/>
<evidence type="ECO:0000256" key="1">
    <source>
        <dbReference type="SAM" id="MobiDB-lite"/>
    </source>
</evidence>
<evidence type="ECO:0000313" key="2">
    <source>
        <dbReference type="EMBL" id="PHT31287.1"/>
    </source>
</evidence>
<dbReference type="PANTHER" id="PTHR34046:SF18">
    <property type="entry name" value="AVR9_CF-9 RAPIDLY ELICITED PROTEIN 75"/>
    <property type="match status" value="1"/>
</dbReference>
<protein>
    <recommendedName>
        <fullName evidence="4">Avr9/Cf-9 rapidly elicited protein 75</fullName>
    </recommendedName>
</protein>
<accession>A0A2G2VE99</accession>
<dbReference type="AlphaFoldDB" id="A0A2G2VE99"/>
<dbReference type="OrthoDB" id="1101370at2759"/>
<evidence type="ECO:0008006" key="4">
    <source>
        <dbReference type="Google" id="ProtNLM"/>
    </source>
</evidence>
<keyword evidence="3" id="KW-1185">Reference proteome</keyword>
<reference evidence="3" key="2">
    <citation type="journal article" date="2017" name="J. Anim. Genet.">
        <title>Multiple reference genome sequences of hot pepper reveal the massive evolution of plant disease resistance genes by retroduplication.</title>
        <authorList>
            <person name="Kim S."/>
            <person name="Park J."/>
            <person name="Yeom S.-I."/>
            <person name="Kim Y.-M."/>
            <person name="Seo E."/>
            <person name="Kim K.-T."/>
            <person name="Kim M.-S."/>
            <person name="Lee J.M."/>
            <person name="Cheong K."/>
            <person name="Shin H.-S."/>
            <person name="Kim S.-B."/>
            <person name="Han K."/>
            <person name="Lee J."/>
            <person name="Park M."/>
            <person name="Lee H.-A."/>
            <person name="Lee H.-Y."/>
            <person name="Lee Y."/>
            <person name="Oh S."/>
            <person name="Lee J.H."/>
            <person name="Choi E."/>
            <person name="Choi E."/>
            <person name="Lee S.E."/>
            <person name="Jeon J."/>
            <person name="Kim H."/>
            <person name="Choi G."/>
            <person name="Song H."/>
            <person name="Lee J."/>
            <person name="Lee S.-C."/>
            <person name="Kwon J.-K."/>
            <person name="Lee H.-Y."/>
            <person name="Koo N."/>
            <person name="Hong Y."/>
            <person name="Kim R.W."/>
            <person name="Kang W.-H."/>
            <person name="Huh J.H."/>
            <person name="Kang B.-C."/>
            <person name="Yang T.-J."/>
            <person name="Lee Y.-H."/>
            <person name="Bennetzen J.L."/>
            <person name="Choi D."/>
        </authorList>
    </citation>
    <scope>NUCLEOTIDE SEQUENCE [LARGE SCALE GENOMIC DNA]</scope>
    <source>
        <strain evidence="3">cv. PBC81</strain>
    </source>
</reference>
<feature type="compositionally biased region" description="Low complexity" evidence="1">
    <location>
        <begin position="49"/>
        <end position="64"/>
    </location>
</feature>